<accession>A0A0L7QLN8</accession>
<evidence type="ECO:0000313" key="1">
    <source>
        <dbReference type="EMBL" id="KOC59464.1"/>
    </source>
</evidence>
<proteinExistence type="predicted"/>
<dbReference type="AlphaFoldDB" id="A0A0L7QLN8"/>
<dbReference type="Gene3D" id="3.30.420.10">
    <property type="entry name" value="Ribonuclease H-like superfamily/Ribonuclease H"/>
    <property type="match status" value="1"/>
</dbReference>
<keyword evidence="2" id="KW-1185">Reference proteome</keyword>
<evidence type="ECO:0000313" key="2">
    <source>
        <dbReference type="Proteomes" id="UP000053825"/>
    </source>
</evidence>
<dbReference type="GO" id="GO:0003676">
    <property type="term" value="F:nucleic acid binding"/>
    <property type="evidence" value="ECO:0007669"/>
    <property type="project" value="InterPro"/>
</dbReference>
<sequence length="135" mass="16035">VTPSDFFLFENIEKNLGGRRFPSDNSLKIALDEFSGDLPKQSFSEPMQQFEKRQNKCRKVIFFNDPCTFSQLNKLHKNLYLIKITNPRYSVLCKSNTPDKLTFRLKTIPNHSFQIYHSQDKIYKLYHRNFHVSLN</sequence>
<gene>
    <name evidence="1" type="ORF">WH47_10610</name>
</gene>
<name>A0A0L7QLN8_9HYME</name>
<protein>
    <recommendedName>
        <fullName evidence="3">Histone-lysine N-methyltransferase SETMAR</fullName>
    </recommendedName>
</protein>
<dbReference type="Proteomes" id="UP000053825">
    <property type="component" value="Unassembled WGS sequence"/>
</dbReference>
<organism evidence="1 2">
    <name type="scientific">Habropoda laboriosa</name>
    <dbReference type="NCBI Taxonomy" id="597456"/>
    <lineage>
        <taxon>Eukaryota</taxon>
        <taxon>Metazoa</taxon>
        <taxon>Ecdysozoa</taxon>
        <taxon>Arthropoda</taxon>
        <taxon>Hexapoda</taxon>
        <taxon>Insecta</taxon>
        <taxon>Pterygota</taxon>
        <taxon>Neoptera</taxon>
        <taxon>Endopterygota</taxon>
        <taxon>Hymenoptera</taxon>
        <taxon>Apocrita</taxon>
        <taxon>Aculeata</taxon>
        <taxon>Apoidea</taxon>
        <taxon>Anthophila</taxon>
        <taxon>Apidae</taxon>
        <taxon>Habropoda</taxon>
    </lineage>
</organism>
<reference evidence="1 2" key="1">
    <citation type="submission" date="2015-07" db="EMBL/GenBank/DDBJ databases">
        <title>The genome of Habropoda laboriosa.</title>
        <authorList>
            <person name="Pan H."/>
            <person name="Kapheim K."/>
        </authorList>
    </citation>
    <scope>NUCLEOTIDE SEQUENCE [LARGE SCALE GENOMIC DNA]</scope>
    <source>
        <strain evidence="1">0110345459</strain>
    </source>
</reference>
<dbReference type="EMBL" id="KQ414915">
    <property type="protein sequence ID" value="KOC59464.1"/>
    <property type="molecule type" value="Genomic_DNA"/>
</dbReference>
<dbReference type="InterPro" id="IPR036397">
    <property type="entry name" value="RNaseH_sf"/>
</dbReference>
<evidence type="ECO:0008006" key="3">
    <source>
        <dbReference type="Google" id="ProtNLM"/>
    </source>
</evidence>
<feature type="non-terminal residue" evidence="1">
    <location>
        <position position="1"/>
    </location>
</feature>